<protein>
    <submittedName>
        <fullName evidence="1">Uncharacterized protein</fullName>
    </submittedName>
</protein>
<evidence type="ECO:0000313" key="1">
    <source>
        <dbReference type="EMBL" id="RAI72977.1"/>
    </source>
</evidence>
<sequence>MKKNDILPPVSQVSIQPSTVQLKVVTVNNRSMTYALFKQLAEEDFFDESFAITGILWGRVNYFWGNHKDATDTTLHVLWQKGNELRRSILYKPKSFNHINEKILDLASDFERLGFPDTIDRAYLDLKLKLRPNNNYEQKPDTWESDFTRLERHDINQKILQVEAYQPLYTNLKQIHQNYVNLYLETKEIPQLFIAVG</sequence>
<dbReference type="Proteomes" id="UP000249016">
    <property type="component" value="Unassembled WGS sequence"/>
</dbReference>
<dbReference type="EMBL" id="QLII01000003">
    <property type="protein sequence ID" value="RAI72977.1"/>
    <property type="molecule type" value="Genomic_DNA"/>
</dbReference>
<name>A0A327NCP5_9BACT</name>
<proteinExistence type="predicted"/>
<dbReference type="OrthoDB" id="4238290at2"/>
<organism evidence="1 2">
    <name type="scientific">Spirosoma telluris</name>
    <dbReference type="NCBI Taxonomy" id="2183553"/>
    <lineage>
        <taxon>Bacteria</taxon>
        <taxon>Pseudomonadati</taxon>
        <taxon>Bacteroidota</taxon>
        <taxon>Cytophagia</taxon>
        <taxon>Cytophagales</taxon>
        <taxon>Cytophagaceae</taxon>
        <taxon>Spirosoma</taxon>
    </lineage>
</organism>
<accession>A0A327NCP5</accession>
<comment type="caution">
    <text evidence="1">The sequence shown here is derived from an EMBL/GenBank/DDBJ whole genome shotgun (WGS) entry which is preliminary data.</text>
</comment>
<gene>
    <name evidence="1" type="ORF">HMF3257_38280</name>
</gene>
<reference evidence="1 2" key="1">
    <citation type="submission" date="2018-06" db="EMBL/GenBank/DDBJ databases">
        <title>Spirosoma sp. HMF3257 Genome sequencing and assembly.</title>
        <authorList>
            <person name="Kang H."/>
            <person name="Cha I."/>
            <person name="Kim H."/>
            <person name="Kang J."/>
            <person name="Joh K."/>
        </authorList>
    </citation>
    <scope>NUCLEOTIDE SEQUENCE [LARGE SCALE GENOMIC DNA]</scope>
    <source>
        <strain evidence="1 2">HMF3257</strain>
    </source>
</reference>
<dbReference type="RefSeq" id="WP_111351114.1">
    <property type="nucleotide sequence ID" value="NZ_QLII01000003.1"/>
</dbReference>
<dbReference type="AlphaFoldDB" id="A0A327NCP5"/>
<keyword evidence="2" id="KW-1185">Reference proteome</keyword>
<evidence type="ECO:0000313" key="2">
    <source>
        <dbReference type="Proteomes" id="UP000249016"/>
    </source>
</evidence>